<keyword evidence="4" id="KW-1185">Reference proteome</keyword>
<keyword evidence="2" id="KW-1133">Transmembrane helix</keyword>
<protein>
    <recommendedName>
        <fullName evidence="5">Integral membrane protein</fullName>
    </recommendedName>
</protein>
<accession>A0ABN3P3V1</accession>
<organism evidence="3 4">
    <name type="scientific">Streptomyces levis</name>
    <dbReference type="NCBI Taxonomy" id="285566"/>
    <lineage>
        <taxon>Bacteria</taxon>
        <taxon>Bacillati</taxon>
        <taxon>Actinomycetota</taxon>
        <taxon>Actinomycetes</taxon>
        <taxon>Kitasatosporales</taxon>
        <taxon>Streptomycetaceae</taxon>
        <taxon>Streptomyces</taxon>
    </lineage>
</organism>
<evidence type="ECO:0000313" key="3">
    <source>
        <dbReference type="EMBL" id="GAA2557961.1"/>
    </source>
</evidence>
<dbReference type="PROSITE" id="PS51257">
    <property type="entry name" value="PROKAR_LIPOPROTEIN"/>
    <property type="match status" value="1"/>
</dbReference>
<feature type="region of interest" description="Disordered" evidence="1">
    <location>
        <begin position="50"/>
        <end position="87"/>
    </location>
</feature>
<evidence type="ECO:0008006" key="5">
    <source>
        <dbReference type="Google" id="ProtNLM"/>
    </source>
</evidence>
<name>A0ABN3P3V1_9ACTN</name>
<feature type="transmembrane region" description="Helical" evidence="2">
    <location>
        <begin position="89"/>
        <end position="107"/>
    </location>
</feature>
<evidence type="ECO:0000256" key="1">
    <source>
        <dbReference type="SAM" id="MobiDB-lite"/>
    </source>
</evidence>
<evidence type="ECO:0000313" key="4">
    <source>
        <dbReference type="Proteomes" id="UP001501095"/>
    </source>
</evidence>
<keyword evidence="2" id="KW-0472">Membrane</keyword>
<sequence length="117" mass="12435">MVSSVRDRLRRRAAAAGVLTVIAACAGLLVLTTERRVPESWWPRTGQAFAAHPRPADQKRCEPAVGPGEDLCGRDGEAAGPAEQPGWTGTAWGLVTTGAGLAALVMWRHSTAQARRH</sequence>
<dbReference type="EMBL" id="BAAATM010000027">
    <property type="protein sequence ID" value="GAA2557961.1"/>
    <property type="molecule type" value="Genomic_DNA"/>
</dbReference>
<gene>
    <name evidence="3" type="ORF">GCM10010423_69630</name>
</gene>
<evidence type="ECO:0000256" key="2">
    <source>
        <dbReference type="SAM" id="Phobius"/>
    </source>
</evidence>
<feature type="transmembrane region" description="Helical" evidence="2">
    <location>
        <begin position="12"/>
        <end position="32"/>
    </location>
</feature>
<reference evidence="3 4" key="1">
    <citation type="journal article" date="2019" name="Int. J. Syst. Evol. Microbiol.">
        <title>The Global Catalogue of Microorganisms (GCM) 10K type strain sequencing project: providing services to taxonomists for standard genome sequencing and annotation.</title>
        <authorList>
            <consortium name="The Broad Institute Genomics Platform"/>
            <consortium name="The Broad Institute Genome Sequencing Center for Infectious Disease"/>
            <person name="Wu L."/>
            <person name="Ma J."/>
        </authorList>
    </citation>
    <scope>NUCLEOTIDE SEQUENCE [LARGE SCALE GENOMIC DNA]</scope>
    <source>
        <strain evidence="3 4">JCM 6924</strain>
    </source>
</reference>
<dbReference type="Proteomes" id="UP001501095">
    <property type="component" value="Unassembled WGS sequence"/>
</dbReference>
<keyword evidence="2" id="KW-0812">Transmembrane</keyword>
<proteinExistence type="predicted"/>
<comment type="caution">
    <text evidence="3">The sequence shown here is derived from an EMBL/GenBank/DDBJ whole genome shotgun (WGS) entry which is preliminary data.</text>
</comment>